<name>A0A8J5WYL8_ZIZPA</name>
<keyword evidence="1" id="KW-0732">Signal</keyword>
<reference evidence="2" key="2">
    <citation type="submission" date="2021-02" db="EMBL/GenBank/DDBJ databases">
        <authorList>
            <person name="Kimball J.A."/>
            <person name="Haas M.W."/>
            <person name="Macchietto M."/>
            <person name="Kono T."/>
            <person name="Duquette J."/>
            <person name="Shao M."/>
        </authorList>
    </citation>
    <scope>NUCLEOTIDE SEQUENCE</scope>
    <source>
        <tissue evidence="2">Fresh leaf tissue</tissue>
    </source>
</reference>
<reference evidence="2" key="1">
    <citation type="journal article" date="2021" name="bioRxiv">
        <title>Whole Genome Assembly and Annotation of Northern Wild Rice, Zizania palustris L., Supports a Whole Genome Duplication in the Zizania Genus.</title>
        <authorList>
            <person name="Haas M."/>
            <person name="Kono T."/>
            <person name="Macchietto M."/>
            <person name="Millas R."/>
            <person name="McGilp L."/>
            <person name="Shao M."/>
            <person name="Duquette J."/>
            <person name="Hirsch C.N."/>
            <person name="Kimball J."/>
        </authorList>
    </citation>
    <scope>NUCLEOTIDE SEQUENCE</scope>
    <source>
        <tissue evidence="2">Fresh leaf tissue</tissue>
    </source>
</reference>
<protein>
    <recommendedName>
        <fullName evidence="4">Secreted protein</fullName>
    </recommendedName>
</protein>
<accession>A0A8J5WYL8</accession>
<evidence type="ECO:0000313" key="3">
    <source>
        <dbReference type="Proteomes" id="UP000729402"/>
    </source>
</evidence>
<sequence length="69" mass="7368">MNYVELLLLLAALSLSAVVSSCCCRDQSPWLLPGQGIGKGSFSSASPKSIMRVQPARTCLLISGIMLRK</sequence>
<organism evidence="2 3">
    <name type="scientific">Zizania palustris</name>
    <name type="common">Northern wild rice</name>
    <dbReference type="NCBI Taxonomy" id="103762"/>
    <lineage>
        <taxon>Eukaryota</taxon>
        <taxon>Viridiplantae</taxon>
        <taxon>Streptophyta</taxon>
        <taxon>Embryophyta</taxon>
        <taxon>Tracheophyta</taxon>
        <taxon>Spermatophyta</taxon>
        <taxon>Magnoliopsida</taxon>
        <taxon>Liliopsida</taxon>
        <taxon>Poales</taxon>
        <taxon>Poaceae</taxon>
        <taxon>BOP clade</taxon>
        <taxon>Oryzoideae</taxon>
        <taxon>Oryzeae</taxon>
        <taxon>Zizaniinae</taxon>
        <taxon>Zizania</taxon>
    </lineage>
</organism>
<evidence type="ECO:0000313" key="2">
    <source>
        <dbReference type="EMBL" id="KAG8099788.1"/>
    </source>
</evidence>
<dbReference type="Proteomes" id="UP000729402">
    <property type="component" value="Unassembled WGS sequence"/>
</dbReference>
<keyword evidence="3" id="KW-1185">Reference proteome</keyword>
<feature type="signal peptide" evidence="1">
    <location>
        <begin position="1"/>
        <end position="21"/>
    </location>
</feature>
<feature type="chain" id="PRO_5035235290" description="Secreted protein" evidence="1">
    <location>
        <begin position="22"/>
        <end position="69"/>
    </location>
</feature>
<evidence type="ECO:0008006" key="4">
    <source>
        <dbReference type="Google" id="ProtNLM"/>
    </source>
</evidence>
<evidence type="ECO:0000256" key="1">
    <source>
        <dbReference type="SAM" id="SignalP"/>
    </source>
</evidence>
<proteinExistence type="predicted"/>
<dbReference type="AlphaFoldDB" id="A0A8J5WYL8"/>
<dbReference type="EMBL" id="JAAALK010000079">
    <property type="protein sequence ID" value="KAG8099788.1"/>
    <property type="molecule type" value="Genomic_DNA"/>
</dbReference>
<gene>
    <name evidence="2" type="ORF">GUJ93_ZPchr0013g35578</name>
</gene>
<comment type="caution">
    <text evidence="2">The sequence shown here is derived from an EMBL/GenBank/DDBJ whole genome shotgun (WGS) entry which is preliminary data.</text>
</comment>